<dbReference type="STRING" id="453582.SAMN05421580_11221"/>
<proteinExistence type="predicted"/>
<dbReference type="PRINTS" id="PR00033">
    <property type="entry name" value="HTHASNC"/>
</dbReference>
<evidence type="ECO:0000259" key="4">
    <source>
        <dbReference type="PROSITE" id="PS50956"/>
    </source>
</evidence>
<evidence type="ECO:0000313" key="6">
    <source>
        <dbReference type="Proteomes" id="UP000186221"/>
    </source>
</evidence>
<dbReference type="SUPFAM" id="SSF46785">
    <property type="entry name" value="Winged helix' DNA-binding domain"/>
    <property type="match status" value="1"/>
</dbReference>
<evidence type="ECO:0000256" key="3">
    <source>
        <dbReference type="ARBA" id="ARBA00023163"/>
    </source>
</evidence>
<dbReference type="Pfam" id="PF01037">
    <property type="entry name" value="AsnC_trans_reg"/>
    <property type="match status" value="1"/>
</dbReference>
<dbReference type="GO" id="GO:0043565">
    <property type="term" value="F:sequence-specific DNA binding"/>
    <property type="evidence" value="ECO:0007669"/>
    <property type="project" value="InterPro"/>
</dbReference>
<dbReference type="GO" id="GO:0043200">
    <property type="term" value="P:response to amino acid"/>
    <property type="evidence" value="ECO:0007669"/>
    <property type="project" value="TreeGrafter"/>
</dbReference>
<dbReference type="PANTHER" id="PTHR30154:SF53">
    <property type="entry name" value="HTH-TYPE TRANSCRIPTIONAL REGULATOR LRPC"/>
    <property type="match status" value="1"/>
</dbReference>
<dbReference type="PANTHER" id="PTHR30154">
    <property type="entry name" value="LEUCINE-RESPONSIVE REGULATORY PROTEIN"/>
    <property type="match status" value="1"/>
</dbReference>
<dbReference type="InterPro" id="IPR011008">
    <property type="entry name" value="Dimeric_a/b-barrel"/>
</dbReference>
<keyword evidence="6" id="KW-1185">Reference proteome</keyword>
<accession>A0A1N7PZ97</accession>
<organism evidence="5 6">
    <name type="scientific">Rhodobacter aestuarii</name>
    <dbReference type="NCBI Taxonomy" id="453582"/>
    <lineage>
        <taxon>Bacteria</taxon>
        <taxon>Pseudomonadati</taxon>
        <taxon>Pseudomonadota</taxon>
        <taxon>Alphaproteobacteria</taxon>
        <taxon>Rhodobacterales</taxon>
        <taxon>Rhodobacter group</taxon>
        <taxon>Rhodobacter</taxon>
    </lineage>
</organism>
<sequence length="195" mass="21439">MPENLRLNGGGWGKYRKNFGAYRKGLAIAQDAANIRDLTYLAIEIPVMDEIDRKICTLLSADARQSMAQIGAQVGLSTSAVNDRLRRLSERGVVRRYLADLDAEALGLPVSAFVWVALPEAADEPGFRSFIAARPEVTACHHVTGPWSYLVQVRMPSLAAVEEFLALLKAEGWIARSETMLALSTVVEPPFRLRG</sequence>
<dbReference type="InterPro" id="IPR036390">
    <property type="entry name" value="WH_DNA-bd_sf"/>
</dbReference>
<evidence type="ECO:0000313" key="5">
    <source>
        <dbReference type="EMBL" id="SIT15973.1"/>
    </source>
</evidence>
<dbReference type="EMBL" id="FTOG01000012">
    <property type="protein sequence ID" value="SIT15973.1"/>
    <property type="molecule type" value="Genomic_DNA"/>
</dbReference>
<dbReference type="InterPro" id="IPR019885">
    <property type="entry name" value="Tscrpt_reg_HTH_AsnC-type_CS"/>
</dbReference>
<name>A0A1N7PZ97_9RHOB</name>
<keyword evidence="1" id="KW-0805">Transcription regulation</keyword>
<dbReference type="AlphaFoldDB" id="A0A1N7PZ97"/>
<dbReference type="PROSITE" id="PS00519">
    <property type="entry name" value="HTH_ASNC_1"/>
    <property type="match status" value="1"/>
</dbReference>
<keyword evidence="2" id="KW-0238">DNA-binding</keyword>
<dbReference type="Gene3D" id="1.10.10.10">
    <property type="entry name" value="Winged helix-like DNA-binding domain superfamily/Winged helix DNA-binding domain"/>
    <property type="match status" value="1"/>
</dbReference>
<dbReference type="GO" id="GO:0005829">
    <property type="term" value="C:cytosol"/>
    <property type="evidence" value="ECO:0007669"/>
    <property type="project" value="TreeGrafter"/>
</dbReference>
<dbReference type="InterPro" id="IPR000485">
    <property type="entry name" value="AsnC-type_HTH_dom"/>
</dbReference>
<protein>
    <submittedName>
        <fullName evidence="5">Lrp/AsnC family transcriptional regulator, leucine-responsive regulatory protein</fullName>
    </submittedName>
</protein>
<dbReference type="InterPro" id="IPR036388">
    <property type="entry name" value="WH-like_DNA-bd_sf"/>
</dbReference>
<keyword evidence="3" id="KW-0804">Transcription</keyword>
<dbReference type="SUPFAM" id="SSF54909">
    <property type="entry name" value="Dimeric alpha+beta barrel"/>
    <property type="match status" value="1"/>
</dbReference>
<dbReference type="Gene3D" id="3.30.70.920">
    <property type="match status" value="1"/>
</dbReference>
<dbReference type="Pfam" id="PF13404">
    <property type="entry name" value="HTH_AsnC-type"/>
    <property type="match status" value="1"/>
</dbReference>
<reference evidence="6" key="1">
    <citation type="submission" date="2017-01" db="EMBL/GenBank/DDBJ databases">
        <authorList>
            <person name="Varghese N."/>
            <person name="Submissions S."/>
        </authorList>
    </citation>
    <scope>NUCLEOTIDE SEQUENCE [LARGE SCALE GENOMIC DNA]</scope>
    <source>
        <strain evidence="6">DSM 19945</strain>
    </source>
</reference>
<dbReference type="InterPro" id="IPR019888">
    <property type="entry name" value="Tscrpt_reg_AsnC-like"/>
</dbReference>
<evidence type="ECO:0000256" key="1">
    <source>
        <dbReference type="ARBA" id="ARBA00023015"/>
    </source>
</evidence>
<feature type="domain" description="HTH asnC-type" evidence="4">
    <location>
        <begin position="48"/>
        <end position="109"/>
    </location>
</feature>
<evidence type="ECO:0000256" key="2">
    <source>
        <dbReference type="ARBA" id="ARBA00023125"/>
    </source>
</evidence>
<dbReference type="Proteomes" id="UP000186221">
    <property type="component" value="Unassembled WGS sequence"/>
</dbReference>
<gene>
    <name evidence="5" type="ORF">SAMN05421580_11221</name>
</gene>
<dbReference type="PROSITE" id="PS50956">
    <property type="entry name" value="HTH_ASNC_2"/>
    <property type="match status" value="1"/>
</dbReference>
<dbReference type="SMART" id="SM00344">
    <property type="entry name" value="HTH_ASNC"/>
    <property type="match status" value="1"/>
</dbReference>
<dbReference type="InterPro" id="IPR019887">
    <property type="entry name" value="Tscrpt_reg_AsnC/Lrp_C"/>
</dbReference>